<reference evidence="3" key="1">
    <citation type="journal article" date="2020" name="Nature">
        <title>Giant virus diversity and host interactions through global metagenomics.</title>
        <authorList>
            <person name="Schulz F."/>
            <person name="Roux S."/>
            <person name="Paez-Espino D."/>
            <person name="Jungbluth S."/>
            <person name="Walsh D.A."/>
            <person name="Denef V.J."/>
            <person name="McMahon K.D."/>
            <person name="Konstantinidis K.T."/>
            <person name="Eloe-Fadrosh E.A."/>
            <person name="Kyrpides N.C."/>
            <person name="Woyke T."/>
        </authorList>
    </citation>
    <scope>NUCLEOTIDE SEQUENCE</scope>
    <source>
        <strain evidence="3">GVMAG-S-1101169-75</strain>
    </source>
</reference>
<evidence type="ECO:0000259" key="1">
    <source>
        <dbReference type="Pfam" id="PF04451"/>
    </source>
</evidence>
<dbReference type="SUPFAM" id="SSF49749">
    <property type="entry name" value="Group II dsDNA viruses VP"/>
    <property type="match status" value="2"/>
</dbReference>
<sequence>MSIVTSNLTSGFIDLATYDELEKYMYGGNDATAYFVRQTRKATWFTQVPVVLSRASGTPGFSQEWSVSISRAGDYLLYTWMRLVLPPVATIPAYSSKKDGRDVTIDTYVSWTPNLMHNLIREAAITFNDLVAARFDNYQLDFWAAFTTPSGKQIGYLNMIGMTDDLITPRKALPQKVLNLPLPFFYSRDSGVALPTAALPYNDMRIQFSIRNYYELLVSWDYITFLDTNETIVISRVPVLADFGTTLPELSSVQVWANYAIVSNDERKRMACAPRDILIEQVQTAPIQSFNPFQNPNQSYDIRFSHAIKVLFFSVRNTTVPSYWSNYTTRETQCVGKADYEDSLLIDQHFPGSDPIAETSLIYENTQRLAQMGSDYYSLVEPWFAAPVIPVVAGYHMYSYSLDFICLDPLGSTNYGKLTNVSIIPTASVEARIAAEPKNLTFEALSGSSAANTLPTFLRAQTYQFIVTAVNNNIIRISGGALGFPVL</sequence>
<name>A0A6C0K5R2_9ZZZZ</name>
<dbReference type="InterPro" id="IPR038519">
    <property type="entry name" value="MCP_C_sf"/>
</dbReference>
<dbReference type="InterPro" id="IPR031654">
    <property type="entry name" value="Capsid_N"/>
</dbReference>
<dbReference type="Gene3D" id="2.70.9.10">
    <property type="entry name" value="Adenovirus Type 2 Hexon, domain 4"/>
    <property type="match status" value="1"/>
</dbReference>
<accession>A0A6C0K5R2</accession>
<feature type="domain" description="Major capsid protein C-terminal" evidence="1">
    <location>
        <begin position="266"/>
        <end position="483"/>
    </location>
</feature>
<evidence type="ECO:0008006" key="4">
    <source>
        <dbReference type="Google" id="ProtNLM"/>
    </source>
</evidence>
<feature type="domain" description="Major capsid protein N-terminal" evidence="2">
    <location>
        <begin position="34"/>
        <end position="259"/>
    </location>
</feature>
<protein>
    <recommendedName>
        <fullName evidence="4">Major capsid protein N-terminal domain-containing protein</fullName>
    </recommendedName>
</protein>
<dbReference type="InterPro" id="IPR016112">
    <property type="entry name" value="VP_dsDNA_II"/>
</dbReference>
<dbReference type="GO" id="GO:0005198">
    <property type="term" value="F:structural molecule activity"/>
    <property type="evidence" value="ECO:0007669"/>
    <property type="project" value="InterPro"/>
</dbReference>
<dbReference type="Pfam" id="PF04451">
    <property type="entry name" value="Capsid_NCLDV"/>
    <property type="match status" value="1"/>
</dbReference>
<evidence type="ECO:0000313" key="3">
    <source>
        <dbReference type="EMBL" id="QHU12057.1"/>
    </source>
</evidence>
<dbReference type="Gene3D" id="2.70.9.20">
    <property type="entry name" value="Major capsid protein Vp54"/>
    <property type="match status" value="1"/>
</dbReference>
<dbReference type="EMBL" id="MN740796">
    <property type="protein sequence ID" value="QHU12057.1"/>
    <property type="molecule type" value="Genomic_DNA"/>
</dbReference>
<dbReference type="AlphaFoldDB" id="A0A6C0K5R2"/>
<dbReference type="Pfam" id="PF16903">
    <property type="entry name" value="Capsid_N"/>
    <property type="match status" value="1"/>
</dbReference>
<evidence type="ECO:0000259" key="2">
    <source>
        <dbReference type="Pfam" id="PF16903"/>
    </source>
</evidence>
<dbReference type="InterPro" id="IPR007542">
    <property type="entry name" value="MCP_C"/>
</dbReference>
<organism evidence="3">
    <name type="scientific">viral metagenome</name>
    <dbReference type="NCBI Taxonomy" id="1070528"/>
    <lineage>
        <taxon>unclassified sequences</taxon>
        <taxon>metagenomes</taxon>
        <taxon>organismal metagenomes</taxon>
    </lineage>
</organism>
<proteinExistence type="predicted"/>